<reference evidence="1 2" key="1">
    <citation type="journal article" date="2019" name="Commun. Biol.">
        <title>The bagworm genome reveals a unique fibroin gene that provides high tensile strength.</title>
        <authorList>
            <person name="Kono N."/>
            <person name="Nakamura H."/>
            <person name="Ohtoshi R."/>
            <person name="Tomita M."/>
            <person name="Numata K."/>
            <person name="Arakawa K."/>
        </authorList>
    </citation>
    <scope>NUCLEOTIDE SEQUENCE [LARGE SCALE GENOMIC DNA]</scope>
</reference>
<dbReference type="EMBL" id="BGZK01000580">
    <property type="protein sequence ID" value="GBP51360.1"/>
    <property type="molecule type" value="Genomic_DNA"/>
</dbReference>
<proteinExistence type="predicted"/>
<evidence type="ECO:0000313" key="1">
    <source>
        <dbReference type="EMBL" id="GBP51360.1"/>
    </source>
</evidence>
<organism evidence="1 2">
    <name type="scientific">Eumeta variegata</name>
    <name type="common">Bagworm moth</name>
    <name type="synonym">Eumeta japonica</name>
    <dbReference type="NCBI Taxonomy" id="151549"/>
    <lineage>
        <taxon>Eukaryota</taxon>
        <taxon>Metazoa</taxon>
        <taxon>Ecdysozoa</taxon>
        <taxon>Arthropoda</taxon>
        <taxon>Hexapoda</taxon>
        <taxon>Insecta</taxon>
        <taxon>Pterygota</taxon>
        <taxon>Neoptera</taxon>
        <taxon>Endopterygota</taxon>
        <taxon>Lepidoptera</taxon>
        <taxon>Glossata</taxon>
        <taxon>Ditrysia</taxon>
        <taxon>Tineoidea</taxon>
        <taxon>Psychidae</taxon>
        <taxon>Oiketicinae</taxon>
        <taxon>Eumeta</taxon>
    </lineage>
</organism>
<evidence type="ECO:0000313" key="2">
    <source>
        <dbReference type="Proteomes" id="UP000299102"/>
    </source>
</evidence>
<comment type="caution">
    <text evidence="1">The sequence shown here is derived from an EMBL/GenBank/DDBJ whole genome shotgun (WGS) entry which is preliminary data.</text>
</comment>
<dbReference type="OrthoDB" id="10017160at2759"/>
<dbReference type="AlphaFoldDB" id="A0A4C1WKI3"/>
<sequence length="215" mass="24272">MIFRHVARKRAPLTEPARRNPLLTLKILRDIHTTAGRAPPACHTFRNSITFLGAFLAAARGSGTGERRPTLICRPAWQCAQHADASPLHAAANTYLTTEACCRGHQVPLPCRGERALFLDRYVDEFHDGRPSAAVNNIKIDAVHRWIETYRHVTYEIRASLGMDMSQIQSILHKHLGMKKLCSRLQEEALLSLLCRRALDKLSDKRESNVFTLKT</sequence>
<dbReference type="Proteomes" id="UP000299102">
    <property type="component" value="Unassembled WGS sequence"/>
</dbReference>
<keyword evidence="2" id="KW-1185">Reference proteome</keyword>
<protein>
    <submittedName>
        <fullName evidence="1">Uncharacterized protein</fullName>
    </submittedName>
</protein>
<gene>
    <name evidence="1" type="ORF">EVAR_38754_1</name>
</gene>
<name>A0A4C1WKI3_EUMVA</name>
<accession>A0A4C1WKI3</accession>